<reference evidence="12" key="1">
    <citation type="journal article" date="2019" name="Int. J. Syst. Evol. Microbiol.">
        <title>The Global Catalogue of Microorganisms (GCM) 10K type strain sequencing project: providing services to taxonomists for standard genome sequencing and annotation.</title>
        <authorList>
            <consortium name="The Broad Institute Genomics Platform"/>
            <consortium name="The Broad Institute Genome Sequencing Center for Infectious Disease"/>
            <person name="Wu L."/>
            <person name="Ma J."/>
        </authorList>
    </citation>
    <scope>NUCLEOTIDE SEQUENCE [LARGE SCALE GENOMIC DNA]</scope>
    <source>
        <strain evidence="12">JCM 18304</strain>
    </source>
</reference>
<keyword evidence="4" id="KW-0597">Phosphoprotein</keyword>
<evidence type="ECO:0000256" key="2">
    <source>
        <dbReference type="ARBA" id="ARBA00004236"/>
    </source>
</evidence>
<dbReference type="InterPro" id="IPR036097">
    <property type="entry name" value="HisK_dim/P_sf"/>
</dbReference>
<dbReference type="PROSITE" id="PS50109">
    <property type="entry name" value="HIS_KIN"/>
    <property type="match status" value="1"/>
</dbReference>
<dbReference type="SUPFAM" id="SSF47384">
    <property type="entry name" value="Homodimeric domain of signal transducing histidine kinase"/>
    <property type="match status" value="1"/>
</dbReference>
<keyword evidence="5" id="KW-0808">Transferase</keyword>
<comment type="subcellular location">
    <subcellularLocation>
        <location evidence="2">Cell membrane</location>
    </subcellularLocation>
</comment>
<organism evidence="11 12">
    <name type="scientific">Rugosimonospora acidiphila</name>
    <dbReference type="NCBI Taxonomy" id="556531"/>
    <lineage>
        <taxon>Bacteria</taxon>
        <taxon>Bacillati</taxon>
        <taxon>Actinomycetota</taxon>
        <taxon>Actinomycetes</taxon>
        <taxon>Micromonosporales</taxon>
        <taxon>Micromonosporaceae</taxon>
        <taxon>Rugosimonospora</taxon>
    </lineage>
</organism>
<evidence type="ECO:0000313" key="11">
    <source>
        <dbReference type="EMBL" id="GAA5177845.1"/>
    </source>
</evidence>
<evidence type="ECO:0000313" key="12">
    <source>
        <dbReference type="Proteomes" id="UP001501570"/>
    </source>
</evidence>
<dbReference type="Proteomes" id="UP001501570">
    <property type="component" value="Unassembled WGS sequence"/>
</dbReference>
<evidence type="ECO:0000256" key="7">
    <source>
        <dbReference type="ARBA" id="ARBA00023012"/>
    </source>
</evidence>
<dbReference type="InterPro" id="IPR005467">
    <property type="entry name" value="His_kinase_dom"/>
</dbReference>
<dbReference type="Pfam" id="PF00512">
    <property type="entry name" value="HisKA"/>
    <property type="match status" value="1"/>
</dbReference>
<sequence>MEWMRRRGAKDRGGPTAQHSASYTEDSVEQEAARSTSIKGLGQRSLDALRVGVLVLDEEDRPVLANPAARELGLLRAGTVAGGTPVAHTVVRTLAGQARRTGTRREVELDLPRGNGRDPLGVHIRAVALGDGHVTVEAADVTEAHRVARVRRDFVANVSHELKTPVGALQLLAEALLDALETDGDGPPDPEAARRFAERIQHESTRMGRLVTELLELSRLQGGEPLPEPAPVPVDRIVAEVIDRTRTPASAKGIEVTFSGTRGLTVYGSESQLMTAVANLAENAVVYSPDAGVGSPDGVGEEPPLKVTIDAGVKGEFVEISVTDRGIGIEPKDLDRIFERFYRADKARSRATGGTGLGLAIVKHIATNHGGQVDVVSTFGEGSTFILRLPARPPDDALPLPPSVVIAAGYSAAELQ</sequence>
<dbReference type="PANTHER" id="PTHR45453">
    <property type="entry name" value="PHOSPHATE REGULON SENSOR PROTEIN PHOR"/>
    <property type="match status" value="1"/>
</dbReference>
<keyword evidence="11" id="KW-0067">ATP-binding</keyword>
<accession>A0ABP9RHH4</accession>
<evidence type="ECO:0000256" key="4">
    <source>
        <dbReference type="ARBA" id="ARBA00022553"/>
    </source>
</evidence>
<dbReference type="EC" id="2.7.13.3" evidence="3"/>
<dbReference type="PANTHER" id="PTHR45453:SF1">
    <property type="entry name" value="PHOSPHATE REGULON SENSOR PROTEIN PHOR"/>
    <property type="match status" value="1"/>
</dbReference>
<evidence type="ECO:0000256" key="6">
    <source>
        <dbReference type="ARBA" id="ARBA00022777"/>
    </source>
</evidence>
<dbReference type="Gene3D" id="3.30.565.10">
    <property type="entry name" value="Histidine kinase-like ATPase, C-terminal domain"/>
    <property type="match status" value="1"/>
</dbReference>
<evidence type="ECO:0000256" key="9">
    <source>
        <dbReference type="SAM" id="MobiDB-lite"/>
    </source>
</evidence>
<comment type="caution">
    <text evidence="11">The sequence shown here is derived from an EMBL/GenBank/DDBJ whole genome shotgun (WGS) entry which is preliminary data.</text>
</comment>
<dbReference type="SMART" id="SM00387">
    <property type="entry name" value="HATPase_c"/>
    <property type="match status" value="1"/>
</dbReference>
<dbReference type="CDD" id="cd00082">
    <property type="entry name" value="HisKA"/>
    <property type="match status" value="1"/>
</dbReference>
<dbReference type="SUPFAM" id="SSF55874">
    <property type="entry name" value="ATPase domain of HSP90 chaperone/DNA topoisomerase II/histidine kinase"/>
    <property type="match status" value="1"/>
</dbReference>
<evidence type="ECO:0000256" key="1">
    <source>
        <dbReference type="ARBA" id="ARBA00000085"/>
    </source>
</evidence>
<feature type="domain" description="Histidine kinase" evidence="10">
    <location>
        <begin position="157"/>
        <end position="393"/>
    </location>
</feature>
<dbReference type="EMBL" id="BAABJQ010000001">
    <property type="protein sequence ID" value="GAA5177845.1"/>
    <property type="molecule type" value="Genomic_DNA"/>
</dbReference>
<dbReference type="InterPro" id="IPR036890">
    <property type="entry name" value="HATPase_C_sf"/>
</dbReference>
<evidence type="ECO:0000256" key="8">
    <source>
        <dbReference type="ARBA" id="ARBA00039401"/>
    </source>
</evidence>
<protein>
    <recommendedName>
        <fullName evidence="8">Sensor-like histidine kinase SenX3</fullName>
        <ecNumber evidence="3">2.7.13.3</ecNumber>
    </recommendedName>
</protein>
<dbReference type="Pfam" id="PF02518">
    <property type="entry name" value="HATPase_c"/>
    <property type="match status" value="1"/>
</dbReference>
<proteinExistence type="predicted"/>
<evidence type="ECO:0000256" key="5">
    <source>
        <dbReference type="ARBA" id="ARBA00022679"/>
    </source>
</evidence>
<comment type="catalytic activity">
    <reaction evidence="1">
        <text>ATP + protein L-histidine = ADP + protein N-phospho-L-histidine.</text>
        <dbReference type="EC" id="2.7.13.3"/>
    </reaction>
</comment>
<dbReference type="GO" id="GO:0005524">
    <property type="term" value="F:ATP binding"/>
    <property type="evidence" value="ECO:0007669"/>
    <property type="project" value="UniProtKB-KW"/>
</dbReference>
<keyword evidence="12" id="KW-1185">Reference proteome</keyword>
<dbReference type="InterPro" id="IPR004358">
    <property type="entry name" value="Sig_transdc_His_kin-like_C"/>
</dbReference>
<dbReference type="Gene3D" id="1.10.287.130">
    <property type="match status" value="1"/>
</dbReference>
<evidence type="ECO:0000256" key="3">
    <source>
        <dbReference type="ARBA" id="ARBA00012438"/>
    </source>
</evidence>
<dbReference type="InterPro" id="IPR003661">
    <property type="entry name" value="HisK_dim/P_dom"/>
</dbReference>
<gene>
    <name evidence="11" type="ORF">GCM10023322_03540</name>
</gene>
<keyword evidence="11" id="KW-0547">Nucleotide-binding</keyword>
<keyword evidence="7" id="KW-0902">Two-component regulatory system</keyword>
<feature type="region of interest" description="Disordered" evidence="9">
    <location>
        <begin position="1"/>
        <end position="39"/>
    </location>
</feature>
<dbReference type="InterPro" id="IPR003594">
    <property type="entry name" value="HATPase_dom"/>
</dbReference>
<dbReference type="SMART" id="SM00388">
    <property type="entry name" value="HisKA"/>
    <property type="match status" value="1"/>
</dbReference>
<dbReference type="InterPro" id="IPR050351">
    <property type="entry name" value="BphY/WalK/GraS-like"/>
</dbReference>
<dbReference type="CDD" id="cd00075">
    <property type="entry name" value="HATPase"/>
    <property type="match status" value="1"/>
</dbReference>
<name>A0ABP9RHH4_9ACTN</name>
<keyword evidence="6" id="KW-0418">Kinase</keyword>
<dbReference type="PRINTS" id="PR00344">
    <property type="entry name" value="BCTRLSENSOR"/>
</dbReference>
<evidence type="ECO:0000259" key="10">
    <source>
        <dbReference type="PROSITE" id="PS50109"/>
    </source>
</evidence>